<reference evidence="1 2" key="1">
    <citation type="submission" date="2019-03" db="EMBL/GenBank/DDBJ databases">
        <title>Single cell metagenomics reveals metabolic interactions within the superorganism composed of flagellate Streblomastix strix and complex community of Bacteroidetes bacteria on its surface.</title>
        <authorList>
            <person name="Treitli S.C."/>
            <person name="Kolisko M."/>
            <person name="Husnik F."/>
            <person name="Keeling P."/>
            <person name="Hampl V."/>
        </authorList>
    </citation>
    <scope>NUCLEOTIDE SEQUENCE [LARGE SCALE GENOMIC DNA]</scope>
    <source>
        <strain evidence="1">ST1C</strain>
    </source>
</reference>
<dbReference type="OrthoDB" id="7477527at2759"/>
<dbReference type="AlphaFoldDB" id="A0A5J4TI86"/>
<organism evidence="1 2">
    <name type="scientific">Streblomastix strix</name>
    <dbReference type="NCBI Taxonomy" id="222440"/>
    <lineage>
        <taxon>Eukaryota</taxon>
        <taxon>Metamonada</taxon>
        <taxon>Preaxostyla</taxon>
        <taxon>Oxymonadida</taxon>
        <taxon>Streblomastigidae</taxon>
        <taxon>Streblomastix</taxon>
    </lineage>
</organism>
<sequence>MIYTEHLLGPENSTVDALSRLLWIKDCLTKPVFLNEALQQINFQPTLIAFTHKTNKQLKKYYSPQEDNKAIL</sequence>
<evidence type="ECO:0000313" key="2">
    <source>
        <dbReference type="Proteomes" id="UP000324800"/>
    </source>
</evidence>
<dbReference type="Proteomes" id="UP000324800">
    <property type="component" value="Unassembled WGS sequence"/>
</dbReference>
<name>A0A5J4TI86_9EUKA</name>
<evidence type="ECO:0000313" key="1">
    <source>
        <dbReference type="EMBL" id="KAA6357839.1"/>
    </source>
</evidence>
<proteinExistence type="predicted"/>
<accession>A0A5J4TI86</accession>
<dbReference type="EMBL" id="SNRW01030771">
    <property type="protein sequence ID" value="KAA6357839.1"/>
    <property type="molecule type" value="Genomic_DNA"/>
</dbReference>
<gene>
    <name evidence="1" type="ORF">EZS28_046634</name>
</gene>
<protein>
    <submittedName>
        <fullName evidence="1">Uncharacterized protein</fullName>
    </submittedName>
</protein>
<comment type="caution">
    <text evidence="1">The sequence shown here is derived from an EMBL/GenBank/DDBJ whole genome shotgun (WGS) entry which is preliminary data.</text>
</comment>